<keyword evidence="2" id="KW-0812">Transmembrane</keyword>
<keyword evidence="2" id="KW-1133">Transmembrane helix</keyword>
<comment type="caution">
    <text evidence="4">The sequence shown here is derived from an EMBL/GenBank/DDBJ whole genome shotgun (WGS) entry which is preliminary data.</text>
</comment>
<dbReference type="OrthoDB" id="5819478at2759"/>
<keyword evidence="2" id="KW-0472">Membrane</keyword>
<dbReference type="Pfam" id="PF13632">
    <property type="entry name" value="Glyco_trans_2_3"/>
    <property type="match status" value="1"/>
</dbReference>
<dbReference type="PANTHER" id="PTHR36851">
    <property type="entry name" value="UNNAMED PRODUCT"/>
    <property type="match status" value="1"/>
</dbReference>
<dbReference type="PANTHER" id="PTHR36851:SF1">
    <property type="entry name" value="GLYCO_TRANS_2-LIKE DOMAIN-CONTAINING PROTEIN"/>
    <property type="match status" value="1"/>
</dbReference>
<dbReference type="InterPro" id="IPR001173">
    <property type="entry name" value="Glyco_trans_2-like"/>
</dbReference>
<feature type="region of interest" description="Disordered" evidence="1">
    <location>
        <begin position="1"/>
        <end position="22"/>
    </location>
</feature>
<evidence type="ECO:0000256" key="2">
    <source>
        <dbReference type="SAM" id="Phobius"/>
    </source>
</evidence>
<dbReference type="OMA" id="CCMAPAI"/>
<keyword evidence="5" id="KW-1185">Reference proteome</keyword>
<dbReference type="EMBL" id="CAJNNV010000591">
    <property type="protein sequence ID" value="CAE8583057.1"/>
    <property type="molecule type" value="Genomic_DNA"/>
</dbReference>
<dbReference type="Proteomes" id="UP000654075">
    <property type="component" value="Unassembled WGS sequence"/>
</dbReference>
<feature type="transmembrane region" description="Helical" evidence="2">
    <location>
        <begin position="480"/>
        <end position="509"/>
    </location>
</feature>
<feature type="transmembrane region" description="Helical" evidence="2">
    <location>
        <begin position="78"/>
        <end position="104"/>
    </location>
</feature>
<dbReference type="AlphaFoldDB" id="A0A813DB20"/>
<feature type="domain" description="Glycosyltransferase 2-like" evidence="3">
    <location>
        <begin position="272"/>
        <end position="493"/>
    </location>
</feature>
<reference evidence="4" key="1">
    <citation type="submission" date="2021-02" db="EMBL/GenBank/DDBJ databases">
        <authorList>
            <person name="Dougan E. K."/>
            <person name="Rhodes N."/>
            <person name="Thang M."/>
            <person name="Chan C."/>
        </authorList>
    </citation>
    <scope>NUCLEOTIDE SEQUENCE</scope>
</reference>
<protein>
    <recommendedName>
        <fullName evidence="3">Glycosyltransferase 2-like domain-containing protein</fullName>
    </recommendedName>
</protein>
<name>A0A813DB20_POLGL</name>
<evidence type="ECO:0000313" key="4">
    <source>
        <dbReference type="EMBL" id="CAE8583057.1"/>
    </source>
</evidence>
<evidence type="ECO:0000259" key="3">
    <source>
        <dbReference type="Pfam" id="PF13632"/>
    </source>
</evidence>
<organism evidence="4 5">
    <name type="scientific">Polarella glacialis</name>
    <name type="common">Dinoflagellate</name>
    <dbReference type="NCBI Taxonomy" id="89957"/>
    <lineage>
        <taxon>Eukaryota</taxon>
        <taxon>Sar</taxon>
        <taxon>Alveolata</taxon>
        <taxon>Dinophyceae</taxon>
        <taxon>Suessiales</taxon>
        <taxon>Suessiaceae</taxon>
        <taxon>Polarella</taxon>
    </lineage>
</organism>
<evidence type="ECO:0000313" key="5">
    <source>
        <dbReference type="Proteomes" id="UP000654075"/>
    </source>
</evidence>
<evidence type="ECO:0000256" key="1">
    <source>
        <dbReference type="SAM" id="MobiDB-lite"/>
    </source>
</evidence>
<proteinExistence type="predicted"/>
<accession>A0A813DB20</accession>
<sequence>MAAREVRKRRSNLAPPPPEIDVDADIPVQSAFARIVSGGTTPRSTLGSPLTSHAYRRSGIGDLAGGKRRNISLSEVELLPWVCCMAPAILQFVLYSTVIVTSLFFPTACYVYMASLAACINLWIFNLASSSFWGSFQLRKGTATDWHALLQKLPDEDKAEACHIVLLPNFKENEKMLKETLDNLGRSRMALNSMKVVLAMEAREGTPAREKAARIIKEKAHLFSDLIACYHPEGLTGEVAGKSSNTQWAFREALRRYGSMLAKRDPSKVFLTVADADTLLHPQYFSALAYQGLTMSPEERSWCIFQSPILLFRNIFSVPFLTRATAHATLIFELASLANQTVMPAFAYSAYSMTLALACHPEVDGWDVDVIAEDHHMFCKCYFAALWESAHECQERTKHGAAQAAPPIAPRLKVQPIYLPALSYLVESSEGYMASLTARFQQARRHMQGVIELGYVLLQYSRFATSVGTFKLPFRTHVGIVLIVIKIFVLHILSTAQCFSMIFVGAVSVTPRTGRSLKQNSLVSTLAALCSGWHTPVPVQGCTGHRRSQNGSRRNSR</sequence>
<gene>
    <name evidence="4" type="ORF">PGLA1383_LOCUS2045</name>
</gene>
<feature type="compositionally biased region" description="Basic residues" evidence="1">
    <location>
        <begin position="1"/>
        <end position="11"/>
    </location>
</feature>